<accession>A0AA38WWC1</accession>
<evidence type="ECO:0000256" key="4">
    <source>
        <dbReference type="PIRSR" id="PIRSR601765-1"/>
    </source>
</evidence>
<dbReference type="EC" id="4.2.1.1" evidence="5"/>
<comment type="cofactor">
    <cofactor evidence="4">
        <name>Zn(2+)</name>
        <dbReference type="ChEBI" id="CHEBI:29105"/>
    </cofactor>
    <text evidence="4">Binds 1 zinc ion per subunit.</text>
</comment>
<dbReference type="InterPro" id="IPR001765">
    <property type="entry name" value="Carbonic_anhydrase"/>
</dbReference>
<dbReference type="GO" id="GO:0008270">
    <property type="term" value="F:zinc ion binding"/>
    <property type="evidence" value="ECO:0007669"/>
    <property type="project" value="UniProtKB-UniRule"/>
</dbReference>
<evidence type="ECO:0000256" key="2">
    <source>
        <dbReference type="ARBA" id="ARBA00022723"/>
    </source>
</evidence>
<feature type="binding site" evidence="4">
    <location>
        <position position="104"/>
    </location>
    <ligand>
        <name>Zn(2+)</name>
        <dbReference type="ChEBI" id="CHEBI:29105"/>
    </ligand>
</feature>
<comment type="function">
    <text evidence="5">Reversible hydration of carbon dioxide.</text>
</comment>
<dbReference type="Gene3D" id="3.40.1050.10">
    <property type="entry name" value="Carbonic anhydrase"/>
    <property type="match status" value="1"/>
</dbReference>
<organism evidence="6 7">
    <name type="scientific">Cladophialophora chaetospira</name>
    <dbReference type="NCBI Taxonomy" id="386627"/>
    <lineage>
        <taxon>Eukaryota</taxon>
        <taxon>Fungi</taxon>
        <taxon>Dikarya</taxon>
        <taxon>Ascomycota</taxon>
        <taxon>Pezizomycotina</taxon>
        <taxon>Eurotiomycetes</taxon>
        <taxon>Chaetothyriomycetidae</taxon>
        <taxon>Chaetothyriales</taxon>
        <taxon>Herpotrichiellaceae</taxon>
        <taxon>Cladophialophora</taxon>
    </lineage>
</organism>
<feature type="binding site" evidence="4">
    <location>
        <position position="49"/>
    </location>
    <ligand>
        <name>Zn(2+)</name>
        <dbReference type="ChEBI" id="CHEBI:29105"/>
    </ligand>
</feature>
<gene>
    <name evidence="6" type="ORF">H2200_013208</name>
</gene>
<feature type="binding site" evidence="4">
    <location>
        <position position="51"/>
    </location>
    <ligand>
        <name>Zn(2+)</name>
        <dbReference type="ChEBI" id="CHEBI:29105"/>
    </ligand>
</feature>
<keyword evidence="5" id="KW-0456">Lyase</keyword>
<reference evidence="6" key="1">
    <citation type="submission" date="2022-10" db="EMBL/GenBank/DDBJ databases">
        <title>Culturing micro-colonial fungi from biological soil crusts in the Mojave desert and describing Neophaeococcomyces mojavensis, and introducing the new genera and species Taxawa tesnikishii.</title>
        <authorList>
            <person name="Kurbessoian T."/>
            <person name="Stajich J.E."/>
        </authorList>
    </citation>
    <scope>NUCLEOTIDE SEQUENCE</scope>
    <source>
        <strain evidence="6">TK_41</strain>
    </source>
</reference>
<dbReference type="PANTHER" id="PTHR43175:SF3">
    <property type="entry name" value="CARBON DISULFIDE HYDROLASE"/>
    <property type="match status" value="1"/>
</dbReference>
<evidence type="ECO:0000313" key="7">
    <source>
        <dbReference type="Proteomes" id="UP001172673"/>
    </source>
</evidence>
<dbReference type="EMBL" id="JAPDRK010000027">
    <property type="protein sequence ID" value="KAJ9602353.1"/>
    <property type="molecule type" value="Genomic_DNA"/>
</dbReference>
<comment type="caution">
    <text evidence="6">The sequence shown here is derived from an EMBL/GenBank/DDBJ whole genome shotgun (WGS) entry which is preliminary data.</text>
</comment>
<protein>
    <recommendedName>
        <fullName evidence="5">Carbonic anhydrase</fullName>
        <ecNumber evidence="5">4.2.1.1</ecNumber>
    </recommendedName>
    <alternativeName>
        <fullName evidence="5">Carbonate dehydratase</fullName>
    </alternativeName>
</protein>
<keyword evidence="3 4" id="KW-0862">Zinc</keyword>
<name>A0AA38WWC1_9EURO</name>
<sequence length="191" mass="21144">MAQTPFSVEDVLERNRNYATTAHKAFPPLAAIFGGDIKANSPKVVIVSCMDPRAVPHDVLALKPMEAFCLTNMSGRIKPALNDIASLDSVFNLEQVVIMHHSNCGSTHGTIDQFRHDLKANCPELSSLELEDVVQHSAIRRDEDRELKADLQLLRECKFIRKELTEGAVALWLDVNTGLAREVNLAAESKV</sequence>
<comment type="similarity">
    <text evidence="1 5">Belongs to the beta-class carbonic anhydrase family.</text>
</comment>
<dbReference type="PANTHER" id="PTHR43175">
    <property type="entry name" value="CARBONIC ANHYDRASE"/>
    <property type="match status" value="1"/>
</dbReference>
<evidence type="ECO:0000256" key="3">
    <source>
        <dbReference type="ARBA" id="ARBA00022833"/>
    </source>
</evidence>
<dbReference type="InterPro" id="IPR036874">
    <property type="entry name" value="Carbonic_anhydrase_sf"/>
</dbReference>
<evidence type="ECO:0000313" key="6">
    <source>
        <dbReference type="EMBL" id="KAJ9602353.1"/>
    </source>
</evidence>
<dbReference type="Pfam" id="PF00484">
    <property type="entry name" value="Pro_CA"/>
    <property type="match status" value="1"/>
</dbReference>
<comment type="catalytic activity">
    <reaction evidence="5">
        <text>hydrogencarbonate + H(+) = CO2 + H2O</text>
        <dbReference type="Rhea" id="RHEA:10748"/>
        <dbReference type="ChEBI" id="CHEBI:15377"/>
        <dbReference type="ChEBI" id="CHEBI:15378"/>
        <dbReference type="ChEBI" id="CHEBI:16526"/>
        <dbReference type="ChEBI" id="CHEBI:17544"/>
        <dbReference type="EC" id="4.2.1.1"/>
    </reaction>
</comment>
<feature type="binding site" evidence="4">
    <location>
        <position position="101"/>
    </location>
    <ligand>
        <name>Zn(2+)</name>
        <dbReference type="ChEBI" id="CHEBI:29105"/>
    </ligand>
</feature>
<dbReference type="AlphaFoldDB" id="A0AA38WWC1"/>
<dbReference type="SUPFAM" id="SSF53056">
    <property type="entry name" value="beta-carbonic anhydrase, cab"/>
    <property type="match status" value="1"/>
</dbReference>
<keyword evidence="7" id="KW-1185">Reference proteome</keyword>
<dbReference type="SMART" id="SM00947">
    <property type="entry name" value="Pro_CA"/>
    <property type="match status" value="1"/>
</dbReference>
<evidence type="ECO:0000256" key="5">
    <source>
        <dbReference type="RuleBase" id="RU003956"/>
    </source>
</evidence>
<evidence type="ECO:0000256" key="1">
    <source>
        <dbReference type="ARBA" id="ARBA00006217"/>
    </source>
</evidence>
<dbReference type="GO" id="GO:0004089">
    <property type="term" value="F:carbonate dehydratase activity"/>
    <property type="evidence" value="ECO:0007669"/>
    <property type="project" value="UniProtKB-UniRule"/>
</dbReference>
<dbReference type="Proteomes" id="UP001172673">
    <property type="component" value="Unassembled WGS sequence"/>
</dbReference>
<proteinExistence type="inferred from homology"/>
<keyword evidence="2 4" id="KW-0479">Metal-binding</keyword>